<feature type="domain" description="Carbohydrate kinase PfkB" evidence="4">
    <location>
        <begin position="17"/>
        <end position="308"/>
    </location>
</feature>
<dbReference type="RefSeq" id="WP_345217036.1">
    <property type="nucleotide sequence ID" value="NZ_BAABGN010000012.1"/>
</dbReference>
<dbReference type="Proteomes" id="UP001500622">
    <property type="component" value="Unassembled WGS sequence"/>
</dbReference>
<evidence type="ECO:0000313" key="6">
    <source>
        <dbReference type="Proteomes" id="UP001500622"/>
    </source>
</evidence>
<dbReference type="GO" id="GO:0016301">
    <property type="term" value="F:kinase activity"/>
    <property type="evidence" value="ECO:0007669"/>
    <property type="project" value="UniProtKB-KW"/>
</dbReference>
<proteinExistence type="inferred from homology"/>
<evidence type="ECO:0000313" key="5">
    <source>
        <dbReference type="EMBL" id="GAA4428403.1"/>
    </source>
</evidence>
<evidence type="ECO:0000256" key="1">
    <source>
        <dbReference type="ARBA" id="ARBA00010688"/>
    </source>
</evidence>
<dbReference type="EMBL" id="BAABGN010000012">
    <property type="protein sequence ID" value="GAA4428403.1"/>
    <property type="molecule type" value="Genomic_DNA"/>
</dbReference>
<dbReference type="InterPro" id="IPR052700">
    <property type="entry name" value="Carb_kinase_PfkB-like"/>
</dbReference>
<keyword evidence="2" id="KW-0808">Transferase</keyword>
<dbReference type="PANTHER" id="PTHR43320:SF2">
    <property type="entry name" value="2-DEHYDRO-3-DEOXYGLUCONOKINASE_2-DEHYDRO-3-DEOXYGALACTONOKINASE"/>
    <property type="match status" value="1"/>
</dbReference>
<dbReference type="InterPro" id="IPR029056">
    <property type="entry name" value="Ribokinase-like"/>
</dbReference>
<dbReference type="SUPFAM" id="SSF53613">
    <property type="entry name" value="Ribokinase-like"/>
    <property type="match status" value="1"/>
</dbReference>
<keyword evidence="3 5" id="KW-0418">Kinase</keyword>
<dbReference type="Gene3D" id="3.40.1190.20">
    <property type="match status" value="1"/>
</dbReference>
<evidence type="ECO:0000256" key="3">
    <source>
        <dbReference type="ARBA" id="ARBA00022777"/>
    </source>
</evidence>
<dbReference type="CDD" id="cd01166">
    <property type="entry name" value="KdgK"/>
    <property type="match status" value="1"/>
</dbReference>
<organism evidence="5 6">
    <name type="scientific">Georgenia halophila</name>
    <dbReference type="NCBI Taxonomy" id="620889"/>
    <lineage>
        <taxon>Bacteria</taxon>
        <taxon>Bacillati</taxon>
        <taxon>Actinomycetota</taxon>
        <taxon>Actinomycetes</taxon>
        <taxon>Micrococcales</taxon>
        <taxon>Bogoriellaceae</taxon>
        <taxon>Georgenia</taxon>
    </lineage>
</organism>
<sequence length="320" mass="33042">MNAPVAGRPATPARDPEVLCIGETMAMVTSADAGPVATSETFTVSAGGAESNLAQYLAEMGLATAWVSALGADPLGDRIVAVLHSSGVDTRWVTRDPEANTGLYVKDPGAGVYYYRRGSAASRLGPEDVRSWPFDGARWVHVSGITPALSATCRELLPAVVDAARSVGAGISFDVNYRPALWSADEAAATLRPLADRADVVLVGRDEAETLWGTAAAEDVAALFPGAGRVVVKDGDVEAVEVDRSGADRSAGAGVTRLPARTVDVVEPVGAGDAFAAGYLIALLRGDGARDRLAMGHSLAAWVLGSPHDNRPGHGPHVRA</sequence>
<evidence type="ECO:0000259" key="4">
    <source>
        <dbReference type="Pfam" id="PF00294"/>
    </source>
</evidence>
<accession>A0ABP8LHA1</accession>
<keyword evidence="6" id="KW-1185">Reference proteome</keyword>
<gene>
    <name evidence="5" type="ORF">GCM10023169_29490</name>
</gene>
<reference evidence="6" key="1">
    <citation type="journal article" date="2019" name="Int. J. Syst. Evol. Microbiol.">
        <title>The Global Catalogue of Microorganisms (GCM) 10K type strain sequencing project: providing services to taxonomists for standard genome sequencing and annotation.</title>
        <authorList>
            <consortium name="The Broad Institute Genomics Platform"/>
            <consortium name="The Broad Institute Genome Sequencing Center for Infectious Disease"/>
            <person name="Wu L."/>
            <person name="Ma J."/>
        </authorList>
    </citation>
    <scope>NUCLEOTIDE SEQUENCE [LARGE SCALE GENOMIC DNA]</scope>
    <source>
        <strain evidence="6">JCM 17810</strain>
    </source>
</reference>
<protein>
    <submittedName>
        <fullName evidence="5">Sugar kinase</fullName>
    </submittedName>
</protein>
<comment type="similarity">
    <text evidence="1">Belongs to the carbohydrate kinase PfkB family.</text>
</comment>
<dbReference type="PANTHER" id="PTHR43320">
    <property type="entry name" value="SUGAR KINASE"/>
    <property type="match status" value="1"/>
</dbReference>
<evidence type="ECO:0000256" key="2">
    <source>
        <dbReference type="ARBA" id="ARBA00022679"/>
    </source>
</evidence>
<dbReference type="Pfam" id="PF00294">
    <property type="entry name" value="PfkB"/>
    <property type="match status" value="1"/>
</dbReference>
<comment type="caution">
    <text evidence="5">The sequence shown here is derived from an EMBL/GenBank/DDBJ whole genome shotgun (WGS) entry which is preliminary data.</text>
</comment>
<name>A0ABP8LHA1_9MICO</name>
<dbReference type="InterPro" id="IPR011611">
    <property type="entry name" value="PfkB_dom"/>
</dbReference>